<dbReference type="PROSITE" id="PS00640">
    <property type="entry name" value="THIOL_PROTEASE_ASN"/>
    <property type="match status" value="1"/>
</dbReference>
<dbReference type="PRINTS" id="PR00705">
    <property type="entry name" value="PAPAIN"/>
</dbReference>
<dbReference type="GO" id="GO:0008234">
    <property type="term" value="F:cysteine-type peptidase activity"/>
    <property type="evidence" value="ECO:0007669"/>
    <property type="project" value="InterPro"/>
</dbReference>
<reference evidence="5 6" key="2">
    <citation type="submission" date="2024-07" db="EMBL/GenBank/DDBJ databases">
        <authorList>
            <person name="Akdeniz Z."/>
        </authorList>
    </citation>
    <scope>NUCLEOTIDE SEQUENCE [LARGE SCALE GENOMIC DNA]</scope>
</reference>
<dbReference type="PROSITE" id="PS00639">
    <property type="entry name" value="THIOL_PROTEASE_HIS"/>
    <property type="match status" value="1"/>
</dbReference>
<comment type="similarity">
    <text evidence="1">Belongs to the peptidase C1 family.</text>
</comment>
<dbReference type="SUPFAM" id="SSF54001">
    <property type="entry name" value="Cysteine proteinases"/>
    <property type="match status" value="1"/>
</dbReference>
<dbReference type="InterPro" id="IPR000668">
    <property type="entry name" value="Peptidase_C1A_C"/>
</dbReference>
<dbReference type="PROSITE" id="PS00139">
    <property type="entry name" value="THIOL_PROTEASE_CYS"/>
    <property type="match status" value="1"/>
</dbReference>
<dbReference type="InterPro" id="IPR025661">
    <property type="entry name" value="Pept_asp_AS"/>
</dbReference>
<dbReference type="InterPro" id="IPR013128">
    <property type="entry name" value="Peptidase_C1A"/>
</dbReference>
<accession>A0AA86P4Z6</accession>
<dbReference type="Gene3D" id="3.90.70.10">
    <property type="entry name" value="Cysteine proteinases"/>
    <property type="match status" value="1"/>
</dbReference>
<name>A0AA86P4Z6_9EUKA</name>
<proteinExistence type="inferred from homology"/>
<keyword evidence="2" id="KW-1015">Disulfide bond</keyword>
<dbReference type="AlphaFoldDB" id="A0AA86P4Z6"/>
<reference evidence="4" key="1">
    <citation type="submission" date="2023-06" db="EMBL/GenBank/DDBJ databases">
        <authorList>
            <person name="Kurt Z."/>
        </authorList>
    </citation>
    <scope>NUCLEOTIDE SEQUENCE</scope>
</reference>
<evidence type="ECO:0000313" key="5">
    <source>
        <dbReference type="EMBL" id="CAL6005683.1"/>
    </source>
</evidence>
<dbReference type="EMBL" id="CAXDID020000052">
    <property type="protein sequence ID" value="CAL6005683.1"/>
    <property type="molecule type" value="Genomic_DNA"/>
</dbReference>
<dbReference type="EMBL" id="CATOUU010000517">
    <property type="protein sequence ID" value="CAI9932347.1"/>
    <property type="molecule type" value="Genomic_DNA"/>
</dbReference>
<feature type="domain" description="Peptidase C1A papain C-terminal" evidence="3">
    <location>
        <begin position="74"/>
        <end position="292"/>
    </location>
</feature>
<dbReference type="Proteomes" id="UP001642409">
    <property type="component" value="Unassembled WGS sequence"/>
</dbReference>
<sequence length="293" mass="33013">MNMIVLCTMQQIFPNSEVFELLQNIPGMTWTPGVSQRFTNLSEFQLSSLFNPIMFKSQIQSQKQDTNHFSNTELPDNWSWVEQSPECIVVGDQGYCGSCWAFSATNQLSDNRCIQQKDKQRINYSEQFTLACDHLSLGCNGGYLGSVQSFLFKKGTVTDSCVPYTSGKSSHQGKCPNKCVDGTELVLTKSSSYKGQLQGEMQIMAALMKGTVQTQFICYEDLMYYTAGIYQHVHGKIKAAHAVQMVGYGEENGVKFWTIKNSWGQNWGENGYFRIIRGQDECGIEIDAYELNP</sequence>
<dbReference type="PANTHER" id="PTHR12411">
    <property type="entry name" value="CYSTEINE PROTEASE FAMILY C1-RELATED"/>
    <property type="match status" value="1"/>
</dbReference>
<dbReference type="SMART" id="SM00645">
    <property type="entry name" value="Pept_C1"/>
    <property type="match status" value="1"/>
</dbReference>
<dbReference type="InterPro" id="IPR025660">
    <property type="entry name" value="Pept_his_AS"/>
</dbReference>
<organism evidence="4">
    <name type="scientific">Hexamita inflata</name>
    <dbReference type="NCBI Taxonomy" id="28002"/>
    <lineage>
        <taxon>Eukaryota</taxon>
        <taxon>Metamonada</taxon>
        <taxon>Diplomonadida</taxon>
        <taxon>Hexamitidae</taxon>
        <taxon>Hexamitinae</taxon>
        <taxon>Hexamita</taxon>
    </lineage>
</organism>
<evidence type="ECO:0000313" key="6">
    <source>
        <dbReference type="Proteomes" id="UP001642409"/>
    </source>
</evidence>
<dbReference type="InterPro" id="IPR038765">
    <property type="entry name" value="Papain-like_cys_pep_sf"/>
</dbReference>
<protein>
    <submittedName>
        <fullName evidence="4">Cathepsin B</fullName>
    </submittedName>
    <submittedName>
        <fullName evidence="5">Cathepsin_B</fullName>
    </submittedName>
</protein>
<keyword evidence="6" id="KW-1185">Reference proteome</keyword>
<gene>
    <name evidence="5" type="ORF">HINF_LOCUS19609</name>
    <name evidence="4" type="ORF">HINF_LOCUS19992</name>
</gene>
<dbReference type="Pfam" id="PF00112">
    <property type="entry name" value="Peptidase_C1"/>
    <property type="match status" value="1"/>
</dbReference>
<evidence type="ECO:0000256" key="1">
    <source>
        <dbReference type="ARBA" id="ARBA00008455"/>
    </source>
</evidence>
<dbReference type="InterPro" id="IPR000169">
    <property type="entry name" value="Pept_cys_AS"/>
</dbReference>
<comment type="caution">
    <text evidence="4">The sequence shown here is derived from an EMBL/GenBank/DDBJ whole genome shotgun (WGS) entry which is preliminary data.</text>
</comment>
<evidence type="ECO:0000259" key="3">
    <source>
        <dbReference type="SMART" id="SM00645"/>
    </source>
</evidence>
<evidence type="ECO:0000256" key="2">
    <source>
        <dbReference type="ARBA" id="ARBA00023157"/>
    </source>
</evidence>
<evidence type="ECO:0000313" key="4">
    <source>
        <dbReference type="EMBL" id="CAI9932347.1"/>
    </source>
</evidence>
<dbReference type="GO" id="GO:0006508">
    <property type="term" value="P:proteolysis"/>
    <property type="evidence" value="ECO:0007669"/>
    <property type="project" value="InterPro"/>
</dbReference>